<name>A0A1A8TR01_9GAMM</name>
<dbReference type="AlphaFoldDB" id="A0A1A8TR01"/>
<keyword evidence="2" id="KW-1185">Reference proteome</keyword>
<evidence type="ECO:0000313" key="1">
    <source>
        <dbReference type="EMBL" id="SBS36423.1"/>
    </source>
</evidence>
<protein>
    <submittedName>
        <fullName evidence="1">Uncharacterized protein</fullName>
    </submittedName>
</protein>
<gene>
    <name evidence="1" type="ORF">MSP8886_03692</name>
</gene>
<dbReference type="Proteomes" id="UP000092544">
    <property type="component" value="Unassembled WGS sequence"/>
</dbReference>
<organism evidence="1 2">
    <name type="scientific">Marinomonas spartinae</name>
    <dbReference type="NCBI Taxonomy" id="1792290"/>
    <lineage>
        <taxon>Bacteria</taxon>
        <taxon>Pseudomonadati</taxon>
        <taxon>Pseudomonadota</taxon>
        <taxon>Gammaproteobacteria</taxon>
        <taxon>Oceanospirillales</taxon>
        <taxon>Oceanospirillaceae</taxon>
        <taxon>Marinomonas</taxon>
    </lineage>
</organism>
<proteinExistence type="predicted"/>
<accession>A0A1A8TR01</accession>
<reference evidence="1 2" key="1">
    <citation type="submission" date="2016-06" db="EMBL/GenBank/DDBJ databases">
        <authorList>
            <person name="Kjaerup R.B."/>
            <person name="Dalgaard T.S."/>
            <person name="Juul-Madsen H.R."/>
        </authorList>
    </citation>
    <scope>NUCLEOTIDE SEQUENCE [LARGE SCALE GENOMIC DNA]</scope>
    <source>
        <strain evidence="1 2">CECT 8886</strain>
    </source>
</reference>
<dbReference type="EMBL" id="FLOB01000012">
    <property type="protein sequence ID" value="SBS36423.1"/>
    <property type="molecule type" value="Genomic_DNA"/>
</dbReference>
<sequence>MSRQKYGLIENQGNPTLENLNLITLGLNCQLVLRQV</sequence>
<evidence type="ECO:0000313" key="2">
    <source>
        <dbReference type="Proteomes" id="UP000092544"/>
    </source>
</evidence>